<dbReference type="SUPFAM" id="SSF63829">
    <property type="entry name" value="Calcium-dependent phosphotriesterase"/>
    <property type="match status" value="2"/>
</dbReference>
<dbReference type="Pfam" id="PF08450">
    <property type="entry name" value="SGL"/>
    <property type="match status" value="1"/>
</dbReference>
<feature type="domain" description="SMP-30/Gluconolactonase/LRE-like region" evidence="1">
    <location>
        <begin position="26"/>
        <end position="220"/>
    </location>
</feature>
<dbReference type="InterPro" id="IPR011042">
    <property type="entry name" value="6-blade_b-propeller_TolB-like"/>
</dbReference>
<dbReference type="AlphaFoldDB" id="A0A8H3B5B0"/>
<dbReference type="Gene3D" id="2.120.10.30">
    <property type="entry name" value="TolB, C-terminal domain"/>
    <property type="match status" value="2"/>
</dbReference>
<dbReference type="InterPro" id="IPR013658">
    <property type="entry name" value="SGL"/>
</dbReference>
<organism evidence="2 3">
    <name type="scientific">Rhizoctonia solani</name>
    <dbReference type="NCBI Taxonomy" id="456999"/>
    <lineage>
        <taxon>Eukaryota</taxon>
        <taxon>Fungi</taxon>
        <taxon>Dikarya</taxon>
        <taxon>Basidiomycota</taxon>
        <taxon>Agaricomycotina</taxon>
        <taxon>Agaricomycetes</taxon>
        <taxon>Cantharellales</taxon>
        <taxon>Ceratobasidiaceae</taxon>
        <taxon>Rhizoctonia</taxon>
    </lineage>
</organism>
<evidence type="ECO:0000313" key="3">
    <source>
        <dbReference type="Proteomes" id="UP000663846"/>
    </source>
</evidence>
<dbReference type="EMBL" id="CAJMWS010000501">
    <property type="protein sequence ID" value="CAE6448096.1"/>
    <property type="molecule type" value="Genomic_DNA"/>
</dbReference>
<dbReference type="Proteomes" id="UP000663846">
    <property type="component" value="Unassembled WGS sequence"/>
</dbReference>
<dbReference type="PANTHER" id="PTHR47064">
    <property type="entry name" value="PUTATIVE (AFU_ORTHOLOGUE AFUA_1G08990)-RELATED"/>
    <property type="match status" value="1"/>
</dbReference>
<evidence type="ECO:0000313" key="2">
    <source>
        <dbReference type="EMBL" id="CAE6448096.1"/>
    </source>
</evidence>
<sequence>MPNGGTLYDGKVLMAVQGYGLDIPSSLVLVDPVTGAGETVVNNFYGRVFNSINDVAILSSNGTLGEQWVFFTDPPYGYFQGFKPYPSLPCQVYAFHPPTGTIRVVADGFERPNGVQFSEDFKTCYVTDTGFISAVSGDPHPDDGRRPGTIYAYDVVTPPRGSDPKLYPPTLTNRRVFAFTDSGMPDGIKVDTQGNVYAGCFDGVHVWNKHGALLGKILLGLDELAQTSEGPTGKGCSNLVFVPGGLVMFSEDRMYLAKIKAKGALLRPFVAVSRDFVKIVGPDARLEVIAKADKPEFHEAGVYIPKVNEVFFTSNKMDKPRGSDHPYPRYGNFSKIGQDGQGSYKWETLSKPDGYKLDIPSSLITVDPETLKTEVIINNFYGRPFNSINDVVVLMRPGDKPTDFKDQWIFFTDPPYGYHQLFKEYPRLPAQVYAFHPPSGSIRAVADGFQRPNGIVFSPDMRTCHITDTGFAGGEPEGAHKLDGSRPGTIYAYDVKHSPDGADHSTHPPALTNRRLFAFTDCGMPDGIKCDTEGNVYAGCFDRVWNKHGALIGKILLRLEALTANDTPEGRRCA</sequence>
<protein>
    <recommendedName>
        <fullName evidence="1">SMP-30/Gluconolactonase/LRE-like region domain-containing protein</fullName>
    </recommendedName>
</protein>
<evidence type="ECO:0000259" key="1">
    <source>
        <dbReference type="Pfam" id="PF08450"/>
    </source>
</evidence>
<gene>
    <name evidence="2" type="ORF">RDB_LOCUS141203</name>
</gene>
<reference evidence="2" key="1">
    <citation type="submission" date="2021-01" db="EMBL/GenBank/DDBJ databases">
        <authorList>
            <person name="Kaushik A."/>
        </authorList>
    </citation>
    <scope>NUCLEOTIDE SEQUENCE</scope>
    <source>
        <strain evidence="2">AG1-1C</strain>
    </source>
</reference>
<name>A0A8H3B5B0_9AGAM</name>
<accession>A0A8H3B5B0</accession>
<dbReference type="InterPro" id="IPR052988">
    <property type="entry name" value="Oryzine_lactonohydrolase"/>
</dbReference>
<proteinExistence type="predicted"/>
<comment type="caution">
    <text evidence="2">The sequence shown here is derived from an EMBL/GenBank/DDBJ whole genome shotgun (WGS) entry which is preliminary data.</text>
</comment>
<dbReference type="PANTHER" id="PTHR47064:SF2">
    <property type="entry name" value="SMP-30_GLUCONOLACTONASE_LRE-LIKE REGION DOMAIN-CONTAINING PROTEIN-RELATED"/>
    <property type="match status" value="1"/>
</dbReference>